<evidence type="ECO:0000256" key="3">
    <source>
        <dbReference type="ARBA" id="ARBA00022630"/>
    </source>
</evidence>
<comment type="cofactor">
    <cofactor evidence="1 8">
        <name>FAD</name>
        <dbReference type="ChEBI" id="CHEBI:57692"/>
    </cofactor>
</comment>
<evidence type="ECO:0000313" key="10">
    <source>
        <dbReference type="EMBL" id="CAD6342237.1"/>
    </source>
</evidence>
<dbReference type="OrthoDB" id="66881at2759"/>
<dbReference type="PRINTS" id="PR00370">
    <property type="entry name" value="FMOXYGENASE"/>
</dbReference>
<dbReference type="PANTHER" id="PTHR23023">
    <property type="entry name" value="DIMETHYLANILINE MONOOXYGENASE"/>
    <property type="match status" value="1"/>
</dbReference>
<comment type="similarity">
    <text evidence="2 8">Belongs to the FMO family.</text>
</comment>
<organism evidence="10 11">
    <name type="scientific">Miscanthus lutarioriparius</name>
    <dbReference type="NCBI Taxonomy" id="422564"/>
    <lineage>
        <taxon>Eukaryota</taxon>
        <taxon>Viridiplantae</taxon>
        <taxon>Streptophyta</taxon>
        <taxon>Embryophyta</taxon>
        <taxon>Tracheophyta</taxon>
        <taxon>Spermatophyta</taxon>
        <taxon>Magnoliopsida</taxon>
        <taxon>Liliopsida</taxon>
        <taxon>Poales</taxon>
        <taxon>Poaceae</taxon>
        <taxon>PACMAD clade</taxon>
        <taxon>Panicoideae</taxon>
        <taxon>Andropogonodae</taxon>
        <taxon>Andropogoneae</taxon>
        <taxon>Saccharinae</taxon>
        <taxon>Miscanthus</taxon>
    </lineage>
</organism>
<dbReference type="Pfam" id="PF00743">
    <property type="entry name" value="FMO-like"/>
    <property type="match status" value="2"/>
</dbReference>
<reference evidence="10" key="1">
    <citation type="submission" date="2020-10" db="EMBL/GenBank/DDBJ databases">
        <authorList>
            <person name="Han B."/>
            <person name="Lu T."/>
            <person name="Zhao Q."/>
            <person name="Huang X."/>
            <person name="Zhao Y."/>
        </authorList>
    </citation>
    <scope>NUCLEOTIDE SEQUENCE</scope>
</reference>
<evidence type="ECO:0000256" key="2">
    <source>
        <dbReference type="ARBA" id="ARBA00009183"/>
    </source>
</evidence>
<dbReference type="AlphaFoldDB" id="A0A811SMJ9"/>
<comment type="function">
    <text evidence="7">Catalyzes the conversion of methylthioalkyl glucosinolates of any chain length into methylsulfinylalkyl glucosinolates.</text>
</comment>
<keyword evidence="5" id="KW-0521">NADP</keyword>
<dbReference type="GO" id="GO:0050660">
    <property type="term" value="F:flavin adenine dinucleotide binding"/>
    <property type="evidence" value="ECO:0007669"/>
    <property type="project" value="InterPro"/>
</dbReference>
<evidence type="ECO:0000256" key="4">
    <source>
        <dbReference type="ARBA" id="ARBA00022827"/>
    </source>
</evidence>
<sequence length="467" mass="50839">MASSSKKVCVVGAGVAGLVSARELRREGHDVTVMEQSGGVGGQWLYDPRTDATDPLGVAGAQSSIYASLRLNTPRETTAFSDFPFFPSNDGTGDARRYPVHAEFLRYIRDFCDAFGLMDAVRLNTKVLHVGPLALRAADDGGVKRWTVRWSSRHGDCEGEVVTAEEVFDAVVVAVGQNTQPRLPTINGMDMWSRRQLHSHSYRAPDSFEDQVVVVVGCHPSGSDISLELCTVARDVHISVKSMDDGAVFPGMRQAVSRHHNLHLHLQIDSMCEDGQVVFVDGSSIVADAVIYCTGYDYLFPFLDTGGLVTVDDNRISPLFEHTFPPALAPSLCFVGVPKSVVVPRFYEAQARWVAQVLSGRKSLPPVADMLRSAEEYNRARETAGVPKRLTTTSSTWSTATRSGRRIAGSRGWRTGRTSSCGPPSKECAMPRRASVTTTATATLSSRACAHRAGLPAGRRRRRKTRG</sequence>
<dbReference type="InterPro" id="IPR000960">
    <property type="entry name" value="Flavin_mOase"/>
</dbReference>
<feature type="region of interest" description="Disordered" evidence="9">
    <location>
        <begin position="387"/>
        <end position="429"/>
    </location>
</feature>
<evidence type="ECO:0000256" key="7">
    <source>
        <dbReference type="ARBA" id="ARBA00058243"/>
    </source>
</evidence>
<proteinExistence type="inferred from homology"/>
<dbReference type="GO" id="GO:0004499">
    <property type="term" value="F:N,N-dimethylaniline monooxygenase activity"/>
    <property type="evidence" value="ECO:0007669"/>
    <property type="project" value="InterPro"/>
</dbReference>
<dbReference type="FunFam" id="3.50.50.60:FF:000147">
    <property type="entry name" value="Flavin-containing monooxygenase"/>
    <property type="match status" value="1"/>
</dbReference>
<dbReference type="GO" id="GO:0050661">
    <property type="term" value="F:NADP binding"/>
    <property type="evidence" value="ECO:0007669"/>
    <property type="project" value="InterPro"/>
</dbReference>
<dbReference type="EC" id="1.-.-.-" evidence="8"/>
<evidence type="ECO:0000313" key="11">
    <source>
        <dbReference type="Proteomes" id="UP000604825"/>
    </source>
</evidence>
<dbReference type="InterPro" id="IPR020946">
    <property type="entry name" value="Flavin_mOase-like"/>
</dbReference>
<name>A0A811SMJ9_9POAL</name>
<keyword evidence="11" id="KW-1185">Reference proteome</keyword>
<dbReference type="PIRSF" id="PIRSF000332">
    <property type="entry name" value="FMO"/>
    <property type="match status" value="1"/>
</dbReference>
<feature type="compositionally biased region" description="Basic residues" evidence="9">
    <location>
        <begin position="458"/>
        <end position="467"/>
    </location>
</feature>
<evidence type="ECO:0000256" key="8">
    <source>
        <dbReference type="RuleBase" id="RU361177"/>
    </source>
</evidence>
<dbReference type="EMBL" id="CAJGYO010000432">
    <property type="protein sequence ID" value="CAD6342237.1"/>
    <property type="molecule type" value="Genomic_DNA"/>
</dbReference>
<keyword evidence="3 8" id="KW-0285">Flavoprotein</keyword>
<evidence type="ECO:0000256" key="1">
    <source>
        <dbReference type="ARBA" id="ARBA00001974"/>
    </source>
</evidence>
<keyword evidence="6 8" id="KW-0560">Oxidoreductase</keyword>
<protein>
    <recommendedName>
        <fullName evidence="8">Flavin-containing monooxygenase</fullName>
        <ecNumber evidence="8">1.-.-.-</ecNumber>
    </recommendedName>
</protein>
<feature type="region of interest" description="Disordered" evidence="9">
    <location>
        <begin position="441"/>
        <end position="467"/>
    </location>
</feature>
<gene>
    <name evidence="10" type="ORF">NCGR_LOCUS66335</name>
</gene>
<dbReference type="InterPro" id="IPR050346">
    <property type="entry name" value="FMO-like"/>
</dbReference>
<accession>A0A811SMJ9</accession>
<feature type="compositionally biased region" description="Low complexity" evidence="9">
    <location>
        <begin position="389"/>
        <end position="402"/>
    </location>
</feature>
<evidence type="ECO:0000256" key="5">
    <source>
        <dbReference type="ARBA" id="ARBA00022857"/>
    </source>
</evidence>
<evidence type="ECO:0000256" key="9">
    <source>
        <dbReference type="SAM" id="MobiDB-lite"/>
    </source>
</evidence>
<dbReference type="Gene3D" id="3.50.50.60">
    <property type="entry name" value="FAD/NAD(P)-binding domain"/>
    <property type="match status" value="2"/>
</dbReference>
<dbReference type="SUPFAM" id="SSF51905">
    <property type="entry name" value="FAD/NAD(P)-binding domain"/>
    <property type="match status" value="2"/>
</dbReference>
<comment type="caution">
    <text evidence="10">The sequence shown here is derived from an EMBL/GenBank/DDBJ whole genome shotgun (WGS) entry which is preliminary data.</text>
</comment>
<feature type="compositionally biased region" description="Low complexity" evidence="9">
    <location>
        <begin position="441"/>
        <end position="457"/>
    </location>
</feature>
<keyword evidence="8" id="KW-0503">Monooxygenase</keyword>
<evidence type="ECO:0000256" key="6">
    <source>
        <dbReference type="ARBA" id="ARBA00023002"/>
    </source>
</evidence>
<keyword evidence="4 8" id="KW-0274">FAD</keyword>
<dbReference type="InterPro" id="IPR036188">
    <property type="entry name" value="FAD/NAD-bd_sf"/>
</dbReference>
<dbReference type="Proteomes" id="UP000604825">
    <property type="component" value="Unassembled WGS sequence"/>
</dbReference>